<dbReference type="PANTHER" id="PTHR19836:SF19">
    <property type="entry name" value="SMALL RIBOSOMAL SUBUNIT PROTEIN US14M"/>
    <property type="match status" value="1"/>
</dbReference>
<reference evidence="5" key="1">
    <citation type="journal article" date="2015" name="Genome Biol. Evol.">
        <title>Extreme features of the Galdieria sulphuraria organellar genomes: a consequence of polyextremophily?</title>
        <authorList>
            <person name="Jain K."/>
            <person name="Krause K."/>
            <person name="Grewe F."/>
            <person name="Nelson G.F."/>
            <person name="Weber A.P."/>
            <person name="Christensen A.C."/>
            <person name="Mower J.P."/>
        </authorList>
    </citation>
    <scope>NUCLEOTIDE SEQUENCE</scope>
    <source>
        <strain evidence="5">074W</strain>
    </source>
</reference>
<dbReference type="InterPro" id="IPR001209">
    <property type="entry name" value="Ribosomal_uS14"/>
</dbReference>
<dbReference type="Pfam" id="PF00253">
    <property type="entry name" value="Ribosomal_S14"/>
    <property type="match status" value="1"/>
</dbReference>
<dbReference type="SUPFAM" id="SSF57716">
    <property type="entry name" value="Glucocorticoid receptor-like (DNA-binding domain)"/>
    <property type="match status" value="1"/>
</dbReference>
<dbReference type="RefSeq" id="YP_009051084.1">
    <property type="nucleotide sequence ID" value="NC_024665.1"/>
</dbReference>
<dbReference type="HAMAP" id="MF_00537">
    <property type="entry name" value="Ribosomal_uS14_1"/>
    <property type="match status" value="1"/>
</dbReference>
<sequence>MAKKSAITRSIKREKQIKKYKNQRIQLKEQIKKTNSYDKKLELSIKLQNLPRNSAESRHRNRCWLTHRSRSVYRDFGLSRHAFREMAHNCLLPGVRKASW</sequence>
<keyword evidence="2 5" id="KW-0689">Ribosomal protein</keyword>
<dbReference type="Gene3D" id="1.10.287.1480">
    <property type="match status" value="1"/>
</dbReference>
<evidence type="ECO:0000256" key="2">
    <source>
        <dbReference type="ARBA" id="ARBA00022980"/>
    </source>
</evidence>
<dbReference type="EMBL" id="KJ700459">
    <property type="protein sequence ID" value="AIG92527.1"/>
    <property type="molecule type" value="Genomic_DNA"/>
</dbReference>
<keyword evidence="5" id="KW-0934">Plastid</keyword>
<dbReference type="GeneID" id="20005575"/>
<comment type="similarity">
    <text evidence="1">Belongs to the universal ribosomal protein uS14 family.</text>
</comment>
<geneLocation type="plastid" evidence="5"/>
<dbReference type="FunFam" id="1.10.287.1480:FF:000001">
    <property type="entry name" value="30S ribosomal protein S14"/>
    <property type="match status" value="1"/>
</dbReference>
<dbReference type="InterPro" id="IPR023036">
    <property type="entry name" value="Ribosomal_uS14_bac/plastid"/>
</dbReference>
<organism evidence="5">
    <name type="scientific">Galdieria sulphuraria</name>
    <name type="common">Red alga</name>
    <dbReference type="NCBI Taxonomy" id="130081"/>
    <lineage>
        <taxon>Eukaryota</taxon>
        <taxon>Rhodophyta</taxon>
        <taxon>Bangiophyceae</taxon>
        <taxon>Galdieriales</taxon>
        <taxon>Galdieriaceae</taxon>
        <taxon>Galdieria</taxon>
    </lineage>
</organism>
<protein>
    <recommendedName>
        <fullName evidence="4">Small ribosomal subunit protein uS14c</fullName>
    </recommendedName>
</protein>
<dbReference type="PANTHER" id="PTHR19836">
    <property type="entry name" value="30S RIBOSOMAL PROTEIN S14"/>
    <property type="match status" value="1"/>
</dbReference>
<evidence type="ECO:0000256" key="3">
    <source>
        <dbReference type="ARBA" id="ARBA00023274"/>
    </source>
</evidence>
<dbReference type="GO" id="GO:0015935">
    <property type="term" value="C:small ribosomal subunit"/>
    <property type="evidence" value="ECO:0007669"/>
    <property type="project" value="TreeGrafter"/>
</dbReference>
<dbReference type="KEGG" id="gsl:JL72_p126"/>
<dbReference type="GO" id="GO:0003735">
    <property type="term" value="F:structural constituent of ribosome"/>
    <property type="evidence" value="ECO:0007669"/>
    <property type="project" value="InterPro"/>
</dbReference>
<gene>
    <name evidence="5" type="primary">rps14</name>
</gene>
<dbReference type="GO" id="GO:0006412">
    <property type="term" value="P:translation"/>
    <property type="evidence" value="ECO:0007669"/>
    <property type="project" value="InterPro"/>
</dbReference>
<dbReference type="AlphaFoldDB" id="A0A075W1H4"/>
<dbReference type="InterPro" id="IPR018271">
    <property type="entry name" value="Ribosomal_uS14_CS"/>
</dbReference>
<evidence type="ECO:0000256" key="1">
    <source>
        <dbReference type="ARBA" id="ARBA00009083"/>
    </source>
</evidence>
<name>A0A075W1H4_GALSU</name>
<dbReference type="PROSITE" id="PS00527">
    <property type="entry name" value="RIBOSOMAL_S14"/>
    <property type="match status" value="1"/>
</dbReference>
<keyword evidence="3" id="KW-0687">Ribonucleoprotein</keyword>
<accession>A0A075W1H4</accession>
<evidence type="ECO:0000313" key="5">
    <source>
        <dbReference type="EMBL" id="AIG92527.1"/>
    </source>
</evidence>
<proteinExistence type="inferred from homology"/>
<evidence type="ECO:0000256" key="4">
    <source>
        <dbReference type="ARBA" id="ARBA00035247"/>
    </source>
</evidence>
<dbReference type="GO" id="GO:0005737">
    <property type="term" value="C:cytoplasm"/>
    <property type="evidence" value="ECO:0007669"/>
    <property type="project" value="UniProtKB-ARBA"/>
</dbReference>
<dbReference type="NCBIfam" id="NF006477">
    <property type="entry name" value="PRK08881.1"/>
    <property type="match status" value="1"/>
</dbReference>